<evidence type="ECO:0000256" key="2">
    <source>
        <dbReference type="SAM" id="Phobius"/>
    </source>
</evidence>
<gene>
    <name evidence="3" type="ORF">AB0H72_04690</name>
</gene>
<name>A0ABV3F2T2_9NOCA</name>
<feature type="transmembrane region" description="Helical" evidence="2">
    <location>
        <begin position="6"/>
        <end position="27"/>
    </location>
</feature>
<protein>
    <submittedName>
        <fullName evidence="3">Uncharacterized protein</fullName>
    </submittedName>
</protein>
<dbReference type="InterPro" id="IPR031876">
    <property type="entry name" value="DUF4760"/>
</dbReference>
<dbReference type="RefSeq" id="WP_357973718.1">
    <property type="nucleotide sequence ID" value="NZ_JBFAIH010000002.1"/>
</dbReference>
<dbReference type="Proteomes" id="UP001551658">
    <property type="component" value="Unassembled WGS sequence"/>
</dbReference>
<keyword evidence="2" id="KW-1133">Transmembrane helix</keyword>
<comment type="caution">
    <text evidence="3">The sequence shown here is derived from an EMBL/GenBank/DDBJ whole genome shotgun (WGS) entry which is preliminary data.</text>
</comment>
<dbReference type="EMBL" id="JBFAIH010000002">
    <property type="protein sequence ID" value="MEV0361982.1"/>
    <property type="molecule type" value="Genomic_DNA"/>
</dbReference>
<evidence type="ECO:0000313" key="3">
    <source>
        <dbReference type="EMBL" id="MEV0361982.1"/>
    </source>
</evidence>
<keyword evidence="2" id="KW-0812">Transmembrane</keyword>
<keyword evidence="4" id="KW-1185">Reference proteome</keyword>
<organism evidence="3 4">
    <name type="scientific">Nocardia fusca</name>
    <dbReference type="NCBI Taxonomy" id="941183"/>
    <lineage>
        <taxon>Bacteria</taxon>
        <taxon>Bacillati</taxon>
        <taxon>Actinomycetota</taxon>
        <taxon>Actinomycetes</taxon>
        <taxon>Mycobacteriales</taxon>
        <taxon>Nocardiaceae</taxon>
        <taxon>Nocardia</taxon>
    </lineage>
</organism>
<feature type="region of interest" description="Disordered" evidence="1">
    <location>
        <begin position="152"/>
        <end position="171"/>
    </location>
</feature>
<proteinExistence type="predicted"/>
<evidence type="ECO:0000313" key="4">
    <source>
        <dbReference type="Proteomes" id="UP001551658"/>
    </source>
</evidence>
<keyword evidence="2" id="KW-0472">Membrane</keyword>
<dbReference type="Pfam" id="PF15956">
    <property type="entry name" value="DUF4760"/>
    <property type="match status" value="1"/>
</dbReference>
<evidence type="ECO:0000256" key="1">
    <source>
        <dbReference type="SAM" id="MobiDB-lite"/>
    </source>
</evidence>
<reference evidence="3 4" key="1">
    <citation type="submission" date="2024-06" db="EMBL/GenBank/DDBJ databases">
        <title>The Natural Products Discovery Center: Release of the First 8490 Sequenced Strains for Exploring Actinobacteria Biosynthetic Diversity.</title>
        <authorList>
            <person name="Kalkreuter E."/>
            <person name="Kautsar S.A."/>
            <person name="Yang D."/>
            <person name="Bader C.D."/>
            <person name="Teijaro C.N."/>
            <person name="Fluegel L."/>
            <person name="Davis C.M."/>
            <person name="Simpson J.R."/>
            <person name="Lauterbach L."/>
            <person name="Steele A.D."/>
            <person name="Gui C."/>
            <person name="Meng S."/>
            <person name="Li G."/>
            <person name="Viehrig K."/>
            <person name="Ye F."/>
            <person name="Su P."/>
            <person name="Kiefer A.F."/>
            <person name="Nichols A."/>
            <person name="Cepeda A.J."/>
            <person name="Yan W."/>
            <person name="Fan B."/>
            <person name="Jiang Y."/>
            <person name="Adhikari A."/>
            <person name="Zheng C.-J."/>
            <person name="Schuster L."/>
            <person name="Cowan T.M."/>
            <person name="Smanski M.J."/>
            <person name="Chevrette M.G."/>
            <person name="De Carvalho L.P.S."/>
            <person name="Shen B."/>
        </authorList>
    </citation>
    <scope>NUCLEOTIDE SEQUENCE [LARGE SCALE GENOMIC DNA]</scope>
    <source>
        <strain evidence="3 4">NPDC050671</strain>
    </source>
</reference>
<accession>A0ABV3F2T2</accession>
<sequence>MDSSAVAAAAGVATALIALVAAVLVVWQVVEMRKTTYASAFNAVYDMLQDESLRQDRRFVMRHLRIREFASWSDEDIQRAERVCHSYDCVGIMCRSGFIPTDVVADSWGDSLRMCWNVVQPLVENYRADRNAPELWDDFQWPARRAGEIRPRYPPAADEAAAGGSVLGLRG</sequence>